<dbReference type="PANTHER" id="PTHR10000">
    <property type="entry name" value="PHOSPHOSERINE PHOSPHATASE"/>
    <property type="match status" value="1"/>
</dbReference>
<dbReference type="CDD" id="cd07516">
    <property type="entry name" value="HAD_Pase"/>
    <property type="match status" value="1"/>
</dbReference>
<sequence>MIRLIVCDLDETLLDRDKNVSAGNRAAIRAFEASGGLFVPCTGRIYTSLERTLRQLDALGKAGHYVISTNGALISENSGKVCCAKGVPADKVQALIAYARSHGMGVEVFAEDGTLYHEALDERELRDLPLFVDDPLPLPEDVSFLKDIGVAKMLYERWDMPYLKQFAKQMDPSLKEGLEISFSSDRYIEINAAGVNKGEGLRMLAEMLKIDMAQTMAIGDNFNDLEMIRVAGIGVAVANAPEAIREAADVVLEADHEHDAVAEAIERFAL</sequence>
<dbReference type="NCBIfam" id="TIGR00099">
    <property type="entry name" value="Cof-subfamily"/>
    <property type="match status" value="1"/>
</dbReference>
<name>A0A9D2SVK3_9FIRM</name>
<keyword evidence="1" id="KW-0378">Hydrolase</keyword>
<dbReference type="PANTHER" id="PTHR10000:SF8">
    <property type="entry name" value="HAD SUPERFAMILY HYDROLASE-LIKE, TYPE 3"/>
    <property type="match status" value="1"/>
</dbReference>
<dbReference type="SUPFAM" id="SSF56784">
    <property type="entry name" value="HAD-like"/>
    <property type="match status" value="1"/>
</dbReference>
<dbReference type="InterPro" id="IPR023214">
    <property type="entry name" value="HAD_sf"/>
</dbReference>
<evidence type="ECO:0000313" key="1">
    <source>
        <dbReference type="EMBL" id="HJC35716.1"/>
    </source>
</evidence>
<gene>
    <name evidence="1" type="ORF">H9702_01115</name>
</gene>
<evidence type="ECO:0000313" key="2">
    <source>
        <dbReference type="Proteomes" id="UP000823896"/>
    </source>
</evidence>
<organism evidence="1 2">
    <name type="scientific">Candidatus Merdibacter merdavium</name>
    <dbReference type="NCBI Taxonomy" id="2838692"/>
    <lineage>
        <taxon>Bacteria</taxon>
        <taxon>Bacillati</taxon>
        <taxon>Bacillota</taxon>
        <taxon>Erysipelotrichia</taxon>
        <taxon>Erysipelotrichales</taxon>
        <taxon>Erysipelotrichaceae</taxon>
        <taxon>Merdibacter</taxon>
    </lineage>
</organism>
<dbReference type="SFLD" id="SFLDS00003">
    <property type="entry name" value="Haloacid_Dehalogenase"/>
    <property type="match status" value="1"/>
</dbReference>
<dbReference type="Proteomes" id="UP000823896">
    <property type="component" value="Unassembled WGS sequence"/>
</dbReference>
<dbReference type="GO" id="GO:0016791">
    <property type="term" value="F:phosphatase activity"/>
    <property type="evidence" value="ECO:0007669"/>
    <property type="project" value="UniProtKB-ARBA"/>
</dbReference>
<dbReference type="EMBL" id="DWWM01000005">
    <property type="protein sequence ID" value="HJC35716.1"/>
    <property type="molecule type" value="Genomic_DNA"/>
</dbReference>
<dbReference type="InterPro" id="IPR036412">
    <property type="entry name" value="HAD-like_sf"/>
</dbReference>
<dbReference type="SFLD" id="SFLDG01140">
    <property type="entry name" value="C2.B:_Phosphomannomutase_and_P"/>
    <property type="match status" value="1"/>
</dbReference>
<dbReference type="GO" id="GO:0000287">
    <property type="term" value="F:magnesium ion binding"/>
    <property type="evidence" value="ECO:0007669"/>
    <property type="project" value="TreeGrafter"/>
</dbReference>
<dbReference type="Pfam" id="PF08282">
    <property type="entry name" value="Hydrolase_3"/>
    <property type="match status" value="1"/>
</dbReference>
<reference evidence="1" key="1">
    <citation type="journal article" date="2021" name="PeerJ">
        <title>Extensive microbial diversity within the chicken gut microbiome revealed by metagenomics and culture.</title>
        <authorList>
            <person name="Gilroy R."/>
            <person name="Ravi A."/>
            <person name="Getino M."/>
            <person name="Pursley I."/>
            <person name="Horton D.L."/>
            <person name="Alikhan N.F."/>
            <person name="Baker D."/>
            <person name="Gharbi K."/>
            <person name="Hall N."/>
            <person name="Watson M."/>
            <person name="Adriaenssens E.M."/>
            <person name="Foster-Nyarko E."/>
            <person name="Jarju S."/>
            <person name="Secka A."/>
            <person name="Antonio M."/>
            <person name="Oren A."/>
            <person name="Chaudhuri R.R."/>
            <person name="La Ragione R."/>
            <person name="Hildebrand F."/>
            <person name="Pallen M.J."/>
        </authorList>
    </citation>
    <scope>NUCLEOTIDE SEQUENCE</scope>
    <source>
        <strain evidence="1">CHK187-11901</strain>
    </source>
</reference>
<protein>
    <submittedName>
        <fullName evidence="1">Cof-type HAD-IIB family hydrolase</fullName>
    </submittedName>
</protein>
<dbReference type="GO" id="GO:0005829">
    <property type="term" value="C:cytosol"/>
    <property type="evidence" value="ECO:0007669"/>
    <property type="project" value="TreeGrafter"/>
</dbReference>
<dbReference type="InterPro" id="IPR000150">
    <property type="entry name" value="Cof"/>
</dbReference>
<dbReference type="AlphaFoldDB" id="A0A9D2SVK3"/>
<accession>A0A9D2SVK3</accession>
<proteinExistence type="predicted"/>
<dbReference type="Gene3D" id="3.40.50.1000">
    <property type="entry name" value="HAD superfamily/HAD-like"/>
    <property type="match status" value="1"/>
</dbReference>
<dbReference type="NCBIfam" id="TIGR01484">
    <property type="entry name" value="HAD-SF-IIB"/>
    <property type="match status" value="1"/>
</dbReference>
<reference evidence="1" key="2">
    <citation type="submission" date="2021-04" db="EMBL/GenBank/DDBJ databases">
        <authorList>
            <person name="Gilroy R."/>
        </authorList>
    </citation>
    <scope>NUCLEOTIDE SEQUENCE</scope>
    <source>
        <strain evidence="1">CHK187-11901</strain>
    </source>
</reference>
<comment type="caution">
    <text evidence="1">The sequence shown here is derived from an EMBL/GenBank/DDBJ whole genome shotgun (WGS) entry which is preliminary data.</text>
</comment>
<dbReference type="Gene3D" id="3.30.1240.10">
    <property type="match status" value="1"/>
</dbReference>
<dbReference type="InterPro" id="IPR006379">
    <property type="entry name" value="HAD-SF_hydro_IIB"/>
</dbReference>